<sequence>MNKLAKYIATATLATAFTISAPLNTYACESHAKDDHHQTTQHHKDLNLGSQNIMAVSWYQNSAEAKALYLQGYNSAKYQLDEYLKKNNGNKKLAIALDIDETVLDNSPYQGYAALHDTSFPKGWHEWVAAAKAKPVYGAKSFLKYADKRGIDIYYISDHDKDKDFKGTKKNLKNIGLPQVKDDHILLKGKNDKSKESRRQKVEKNHKLIMLFGDNLLDFTDPKKATFKEREKLVQQHKNDFGKKYFIFPNPMYGSWESTIYNNNYQISKEQKDQLRKQSIKQFDPDTGEVK</sequence>
<dbReference type="PANTHER" id="PTHR31284:SF10">
    <property type="entry name" value="ACID PHOSPHATASE-LIKE PROTEIN"/>
    <property type="match status" value="1"/>
</dbReference>
<keyword evidence="4" id="KW-0378">Hydrolase</keyword>
<evidence type="ECO:0000256" key="2">
    <source>
        <dbReference type="SAM" id="MobiDB-lite"/>
    </source>
</evidence>
<name>A0A380GZF2_9STAP</name>
<keyword evidence="1 3" id="KW-0732">Signal</keyword>
<gene>
    <name evidence="4" type="primary">hel</name>
    <name evidence="4" type="ORF">NCTC11807_00201</name>
</gene>
<dbReference type="InterPro" id="IPR023214">
    <property type="entry name" value="HAD_sf"/>
</dbReference>
<reference evidence="4 5" key="1">
    <citation type="submission" date="2018-06" db="EMBL/GenBank/DDBJ databases">
        <authorList>
            <consortium name="Pathogen Informatics"/>
            <person name="Doyle S."/>
        </authorList>
    </citation>
    <scope>NUCLEOTIDE SEQUENCE [LARGE SCALE GENOMIC DNA]</scope>
    <source>
        <strain evidence="4 5">NCTC11807</strain>
    </source>
</reference>
<dbReference type="PANTHER" id="PTHR31284">
    <property type="entry name" value="ACID PHOSPHATASE-LIKE PROTEIN"/>
    <property type="match status" value="1"/>
</dbReference>
<organism evidence="4 5">
    <name type="scientific">Staphylococcus saccharolyticus</name>
    <dbReference type="NCBI Taxonomy" id="33028"/>
    <lineage>
        <taxon>Bacteria</taxon>
        <taxon>Bacillati</taxon>
        <taxon>Bacillota</taxon>
        <taxon>Bacilli</taxon>
        <taxon>Bacillales</taxon>
        <taxon>Staphylococcaceae</taxon>
        <taxon>Staphylococcus</taxon>
    </lineage>
</organism>
<dbReference type="Proteomes" id="UP000255425">
    <property type="component" value="Unassembled WGS sequence"/>
</dbReference>
<dbReference type="SFLD" id="SFLDS00003">
    <property type="entry name" value="Haloacid_Dehalogenase"/>
    <property type="match status" value="1"/>
</dbReference>
<dbReference type="GO" id="GO:0003993">
    <property type="term" value="F:acid phosphatase activity"/>
    <property type="evidence" value="ECO:0007669"/>
    <property type="project" value="UniProtKB-EC"/>
</dbReference>
<dbReference type="SFLD" id="SFLDG01125">
    <property type="entry name" value="C1.1:_Acid_Phosphatase_Like"/>
    <property type="match status" value="1"/>
</dbReference>
<dbReference type="CDD" id="cd07534">
    <property type="entry name" value="HAD_CAP"/>
    <property type="match status" value="1"/>
</dbReference>
<feature type="signal peptide" evidence="3">
    <location>
        <begin position="1"/>
        <end position="27"/>
    </location>
</feature>
<dbReference type="RefSeq" id="WP_115312517.1">
    <property type="nucleotide sequence ID" value="NZ_CP066042.1"/>
</dbReference>
<dbReference type="NCBIfam" id="TIGR01533">
    <property type="entry name" value="lipo_e_P4"/>
    <property type="match status" value="1"/>
</dbReference>
<proteinExistence type="predicted"/>
<dbReference type="GO" id="GO:0009279">
    <property type="term" value="C:cell outer membrane"/>
    <property type="evidence" value="ECO:0007669"/>
    <property type="project" value="InterPro"/>
</dbReference>
<dbReference type="EC" id="3.1.3.2" evidence="4"/>
<accession>A0A380GZF2</accession>
<feature type="region of interest" description="Disordered" evidence="2">
    <location>
        <begin position="271"/>
        <end position="291"/>
    </location>
</feature>
<protein>
    <submittedName>
        <fullName evidence="4">Acid phosphatase</fullName>
        <ecNumber evidence="4">3.1.3.2</ecNumber>
    </submittedName>
</protein>
<dbReference type="Gene3D" id="3.40.50.1000">
    <property type="entry name" value="HAD superfamily/HAD-like"/>
    <property type="match status" value="1"/>
</dbReference>
<dbReference type="Pfam" id="PF03767">
    <property type="entry name" value="Acid_phosphat_B"/>
    <property type="match status" value="1"/>
</dbReference>
<dbReference type="PIRSF" id="PIRSF019271">
    <property type="entry name" value="Acid_Ptase_C"/>
    <property type="match status" value="1"/>
</dbReference>
<feature type="chain" id="PRO_5016739542" evidence="3">
    <location>
        <begin position="28"/>
        <end position="291"/>
    </location>
</feature>
<dbReference type="EMBL" id="UHDZ01000001">
    <property type="protein sequence ID" value="SUM67462.1"/>
    <property type="molecule type" value="Genomic_DNA"/>
</dbReference>
<dbReference type="InterPro" id="IPR036412">
    <property type="entry name" value="HAD-like_sf"/>
</dbReference>
<keyword evidence="5" id="KW-1185">Reference proteome</keyword>
<dbReference type="SUPFAM" id="SSF56784">
    <property type="entry name" value="HAD-like"/>
    <property type="match status" value="1"/>
</dbReference>
<evidence type="ECO:0000313" key="4">
    <source>
        <dbReference type="EMBL" id="SUM67462.1"/>
    </source>
</evidence>
<evidence type="ECO:0000256" key="3">
    <source>
        <dbReference type="SAM" id="SignalP"/>
    </source>
</evidence>
<dbReference type="AlphaFoldDB" id="A0A380GZF2"/>
<dbReference type="InterPro" id="IPR006423">
    <property type="entry name" value="Lipo_e_P4"/>
</dbReference>
<evidence type="ECO:0000256" key="1">
    <source>
        <dbReference type="ARBA" id="ARBA00022729"/>
    </source>
</evidence>
<dbReference type="InterPro" id="IPR005519">
    <property type="entry name" value="Acid_phosphat_B-like"/>
</dbReference>
<evidence type="ECO:0000313" key="5">
    <source>
        <dbReference type="Proteomes" id="UP000255425"/>
    </source>
</evidence>
<dbReference type="GeneID" id="63935259"/>